<dbReference type="RefSeq" id="WP_129527733.1">
    <property type="nucleotide sequence ID" value="NZ_UFQB01000009.1"/>
</dbReference>
<evidence type="ECO:0000256" key="1">
    <source>
        <dbReference type="SAM" id="MobiDB-lite"/>
    </source>
</evidence>
<organism evidence="2 3">
    <name type="scientific">Achromobacter agilis</name>
    <dbReference type="NCBI Taxonomy" id="1353888"/>
    <lineage>
        <taxon>Bacteria</taxon>
        <taxon>Pseudomonadati</taxon>
        <taxon>Pseudomonadota</taxon>
        <taxon>Betaproteobacteria</taxon>
        <taxon>Burkholderiales</taxon>
        <taxon>Alcaligenaceae</taxon>
        <taxon>Achromobacter</taxon>
    </lineage>
</organism>
<dbReference type="Proteomes" id="UP000289184">
    <property type="component" value="Unassembled WGS sequence"/>
</dbReference>
<dbReference type="OrthoDB" id="8657083at2"/>
<evidence type="ECO:0000313" key="3">
    <source>
        <dbReference type="Proteomes" id="UP000289184"/>
    </source>
</evidence>
<keyword evidence="3" id="KW-1185">Reference proteome</keyword>
<evidence type="ECO:0000313" key="2">
    <source>
        <dbReference type="EMBL" id="SSW66435.1"/>
    </source>
</evidence>
<feature type="region of interest" description="Disordered" evidence="1">
    <location>
        <begin position="92"/>
        <end position="111"/>
    </location>
</feature>
<gene>
    <name evidence="2" type="ORF">AGI3411_02530</name>
</gene>
<proteinExistence type="predicted"/>
<accession>A0A446CF37</accession>
<reference evidence="2 3" key="1">
    <citation type="submission" date="2018-07" db="EMBL/GenBank/DDBJ databases">
        <authorList>
            <person name="Peeters C."/>
        </authorList>
    </citation>
    <scope>NUCLEOTIDE SEQUENCE [LARGE SCALE GENOMIC DNA]</scope>
    <source>
        <strain evidence="2 3">LMG 3411</strain>
    </source>
</reference>
<dbReference type="EMBL" id="UFQB01000009">
    <property type="protein sequence ID" value="SSW66435.1"/>
    <property type="molecule type" value="Genomic_DNA"/>
</dbReference>
<sequence length="111" mass="11989">MASGKSVPAGSGPPNLWEEFSRFHGACAAVLGRAERCLDQGEALSESEKSELRTMALNLGALGRLLHGKRGRDMRLLAERLDQVLKRCGLEAAARDLDGEEPERDPATMAN</sequence>
<name>A0A446CF37_9BURK</name>
<protein>
    <submittedName>
        <fullName evidence="2">Uncharacterized protein</fullName>
    </submittedName>
</protein>
<dbReference type="AlphaFoldDB" id="A0A446CF37"/>